<dbReference type="PROSITE" id="PS50297">
    <property type="entry name" value="ANK_REP_REGION"/>
    <property type="match status" value="15"/>
</dbReference>
<evidence type="ECO:0000313" key="5">
    <source>
        <dbReference type="EMBL" id="GLD57828.1"/>
    </source>
</evidence>
<feature type="repeat" description="ANK" evidence="3">
    <location>
        <begin position="687"/>
        <end position="720"/>
    </location>
</feature>
<name>A0AAD3R6X9_LATJO</name>
<dbReference type="Gene3D" id="1.25.40.20">
    <property type="entry name" value="Ankyrin repeat-containing domain"/>
    <property type="match status" value="8"/>
</dbReference>
<feature type="compositionally biased region" description="Low complexity" evidence="4">
    <location>
        <begin position="311"/>
        <end position="328"/>
    </location>
</feature>
<dbReference type="PRINTS" id="PR01415">
    <property type="entry name" value="ANKYRIN"/>
</dbReference>
<feature type="repeat" description="ANK" evidence="3">
    <location>
        <begin position="456"/>
        <end position="488"/>
    </location>
</feature>
<feature type="compositionally biased region" description="Polar residues" evidence="4">
    <location>
        <begin position="360"/>
        <end position="369"/>
    </location>
</feature>
<feature type="non-terminal residue" evidence="5">
    <location>
        <position position="1"/>
    </location>
</feature>
<dbReference type="PROSITE" id="PS50088">
    <property type="entry name" value="ANK_REPEAT"/>
    <property type="match status" value="17"/>
</dbReference>
<reference evidence="5" key="1">
    <citation type="submission" date="2022-08" db="EMBL/GenBank/DDBJ databases">
        <title>Genome sequencing of akame (Lates japonicus).</title>
        <authorList>
            <person name="Hashiguchi Y."/>
            <person name="Takahashi H."/>
        </authorList>
    </citation>
    <scope>NUCLEOTIDE SEQUENCE</scope>
    <source>
        <strain evidence="5">Kochi</strain>
    </source>
</reference>
<feature type="repeat" description="ANK" evidence="3">
    <location>
        <begin position="555"/>
        <end position="587"/>
    </location>
</feature>
<dbReference type="EMBL" id="BRZM01000031">
    <property type="protein sequence ID" value="GLD57828.1"/>
    <property type="molecule type" value="Genomic_DNA"/>
</dbReference>
<proteinExistence type="predicted"/>
<dbReference type="Pfam" id="PF12796">
    <property type="entry name" value="Ank_2"/>
    <property type="match status" value="5"/>
</dbReference>
<dbReference type="InterPro" id="IPR002110">
    <property type="entry name" value="Ankyrin_rpt"/>
</dbReference>
<evidence type="ECO:0000256" key="4">
    <source>
        <dbReference type="SAM" id="MobiDB-lite"/>
    </source>
</evidence>
<feature type="repeat" description="ANK" evidence="3">
    <location>
        <begin position="853"/>
        <end position="885"/>
    </location>
</feature>
<gene>
    <name evidence="5" type="ORF">AKAME5_001000200</name>
</gene>
<dbReference type="PANTHER" id="PTHR24198:SF192">
    <property type="entry name" value="SERINE_THREONINE-PROTEIN PHOSPHATASE 6 REGULATORY ANKYRIN REPEAT SUBUNIT A"/>
    <property type="match status" value="1"/>
</dbReference>
<dbReference type="SUPFAM" id="SSF48403">
    <property type="entry name" value="Ankyrin repeat"/>
    <property type="match status" value="3"/>
</dbReference>
<feature type="repeat" description="ANK" evidence="3">
    <location>
        <begin position="621"/>
        <end position="653"/>
    </location>
</feature>
<sequence length="1109" mass="121593">MSRIADLKEFVSERLHAAASEILGAIEKTIGDYEVQASRLKEENDRHRSVLDIILKSKLPQTEGRTLAAAGPGASVSSSIHKARGASCQSSDLQCVFTSRTNFLKFAAKDSCPYCRRRIQATETHLMRRHYLFAVHFTEEGTEKFVVPCMCKDRIQGRSHWHCPYCKKIIYRKCNFEGHISKQHGFTILQQNQDAEIDQPSVFEEEVPLSPEPWCQHELGSLDQEGQKASLLLQVKTEQEEETWRQGMPEEHVSHLEFQHSQQLQIKSELIQQGDSQVGEQSPEADHSQDSAFNIICVDSFIQDISEINQSSIGPPLPNSSSPLESQPDGGVGEIWQPARDSPAENGSSSKTEESKKNHTPCSRLTVLNSKRKRHAQRSLPPMSFNMKKSKPLSASQNPTVTLGRVAASFWFCTRNMAVLKIQDQPSLLRAIFNVDPDEVRSLIFKKEDVNIQDNEKRTPLHAAAYLGDAEIIELLILSGARVNAKDNKWLTPLHRAVASCSENAVAVLLKHSADVNARDKNWQTPLHVAASNKAVRCAEALVPLLSNVNVSDRAGRTALHHAAFSGHVEMVKLLLSRGANINAFDKKDRRAIHWAAYMGHLEVVKLLVASGAEVDCKDKKAYTELHAAASSGMSSTVHYLLSLGVHVNEVNAYGNTPLHLACYNGQDVVVSELIEAGANVNQVNERGFSALHFASSSRQGALCQELLLAHGAHINMRSKDGKTPLHMAATHGRFSCSQALIQNGAEIDCEDKSRNTALHIAARYGHELIITALIKHGACTAKKGIHGMFPLHLAALSGFSDCCRKLLSSGFDIDTPDDFGRTCLHAAAAGGNLECLNLLLNIGADFNRKDNFGRTPLHYASANCNYQCVFALVGSGASINELDQRGCSPLHYAAAADTDGKCVEYLLRNDADPAVRDKQGYSAVHYASAYGRTLCLELMASETPLDVLMETSGTDILSDSENQAPVSPLHLAAYHGHCGALEVLLSSLLDVDVRSPEGRTPLSLACSRGHQECVSLLLHHGASPMTHDYTHKKTAIHAAAMNGHPECLRLLMSNNDQRINVDVQDTNGQTPLMLAVLNGHTECVYSLLSQGASVENQDRWGRTALHRG</sequence>
<protein>
    <submittedName>
        <fullName evidence="5">Zinc finger and SCAN domain-containing protein 21-like isoform X5</fullName>
    </submittedName>
</protein>
<feature type="repeat" description="ANK" evidence="3">
    <location>
        <begin position="787"/>
        <end position="819"/>
    </location>
</feature>
<dbReference type="PANTHER" id="PTHR24198">
    <property type="entry name" value="ANKYRIN REPEAT AND PROTEIN KINASE DOMAIN-CONTAINING PROTEIN"/>
    <property type="match status" value="1"/>
</dbReference>
<organism evidence="5 6">
    <name type="scientific">Lates japonicus</name>
    <name type="common">Japanese lates</name>
    <dbReference type="NCBI Taxonomy" id="270547"/>
    <lineage>
        <taxon>Eukaryota</taxon>
        <taxon>Metazoa</taxon>
        <taxon>Chordata</taxon>
        <taxon>Craniata</taxon>
        <taxon>Vertebrata</taxon>
        <taxon>Euteleostomi</taxon>
        <taxon>Actinopterygii</taxon>
        <taxon>Neopterygii</taxon>
        <taxon>Teleostei</taxon>
        <taxon>Neoteleostei</taxon>
        <taxon>Acanthomorphata</taxon>
        <taxon>Carangaria</taxon>
        <taxon>Carangaria incertae sedis</taxon>
        <taxon>Centropomidae</taxon>
        <taxon>Lates</taxon>
    </lineage>
</organism>
<feature type="repeat" description="ANK" evidence="3">
    <location>
        <begin position="721"/>
        <end position="753"/>
    </location>
</feature>
<evidence type="ECO:0000313" key="6">
    <source>
        <dbReference type="Proteomes" id="UP001279410"/>
    </source>
</evidence>
<feature type="repeat" description="ANK" evidence="3">
    <location>
        <begin position="754"/>
        <end position="779"/>
    </location>
</feature>
<feature type="repeat" description="ANK" evidence="3">
    <location>
        <begin position="588"/>
        <end position="620"/>
    </location>
</feature>
<evidence type="ECO:0000256" key="1">
    <source>
        <dbReference type="ARBA" id="ARBA00022737"/>
    </source>
</evidence>
<accession>A0AAD3R6X9</accession>
<dbReference type="SMART" id="SM00248">
    <property type="entry name" value="ANK"/>
    <property type="match status" value="20"/>
</dbReference>
<keyword evidence="2 3" id="KW-0040">ANK repeat</keyword>
<feature type="repeat" description="ANK" evidence="3">
    <location>
        <begin position="886"/>
        <end position="919"/>
    </location>
</feature>
<evidence type="ECO:0000256" key="2">
    <source>
        <dbReference type="ARBA" id="ARBA00023043"/>
    </source>
</evidence>
<dbReference type="InterPro" id="IPR036770">
    <property type="entry name" value="Ankyrin_rpt-contain_sf"/>
</dbReference>
<evidence type="ECO:0000256" key="3">
    <source>
        <dbReference type="PROSITE-ProRule" id="PRU00023"/>
    </source>
</evidence>
<dbReference type="AlphaFoldDB" id="A0AAD3R6X9"/>
<keyword evidence="1" id="KW-0677">Repeat</keyword>
<feature type="repeat" description="ANK" evidence="3">
    <location>
        <begin position="522"/>
        <end position="554"/>
    </location>
</feature>
<keyword evidence="6" id="KW-1185">Reference proteome</keyword>
<feature type="repeat" description="ANK" evidence="3">
    <location>
        <begin position="489"/>
        <end position="521"/>
    </location>
</feature>
<feature type="repeat" description="ANK" evidence="3">
    <location>
        <begin position="654"/>
        <end position="686"/>
    </location>
</feature>
<feature type="repeat" description="ANK" evidence="3">
    <location>
        <begin position="1068"/>
        <end position="1100"/>
    </location>
</feature>
<feature type="region of interest" description="Disordered" evidence="4">
    <location>
        <begin position="309"/>
        <end position="397"/>
    </location>
</feature>
<feature type="repeat" description="ANK" evidence="3">
    <location>
        <begin position="820"/>
        <end position="852"/>
    </location>
</feature>
<dbReference type="Proteomes" id="UP001279410">
    <property type="component" value="Unassembled WGS sequence"/>
</dbReference>
<comment type="caution">
    <text evidence="5">The sequence shown here is derived from an EMBL/GenBank/DDBJ whole genome shotgun (WGS) entry which is preliminary data.</text>
</comment>
<dbReference type="Pfam" id="PF00023">
    <property type="entry name" value="Ank"/>
    <property type="match status" value="4"/>
</dbReference>
<feature type="repeat" description="ANK" evidence="3">
    <location>
        <begin position="965"/>
        <end position="997"/>
    </location>
</feature>
<feature type="repeat" description="ANK" evidence="3">
    <location>
        <begin position="998"/>
        <end position="1030"/>
    </location>
</feature>